<dbReference type="InterPro" id="IPR002110">
    <property type="entry name" value="Ankyrin_rpt"/>
</dbReference>
<evidence type="ECO:0000256" key="3">
    <source>
        <dbReference type="PROSITE-ProRule" id="PRU00023"/>
    </source>
</evidence>
<dbReference type="PROSITE" id="PS50088">
    <property type="entry name" value="ANK_REPEAT"/>
    <property type="match status" value="2"/>
</dbReference>
<dbReference type="EMBL" id="UZAE01000062">
    <property type="protein sequence ID" value="VDN96129.1"/>
    <property type="molecule type" value="Genomic_DNA"/>
</dbReference>
<dbReference type="PANTHER" id="PTHR24180">
    <property type="entry name" value="CYCLIN-DEPENDENT KINASE INHIBITOR 2C-RELATED"/>
    <property type="match status" value="1"/>
</dbReference>
<name>A0A0R3T0D7_RODNA</name>
<evidence type="ECO:0000256" key="2">
    <source>
        <dbReference type="ARBA" id="ARBA00023043"/>
    </source>
</evidence>
<reference evidence="4 5" key="2">
    <citation type="submission" date="2018-11" db="EMBL/GenBank/DDBJ databases">
        <authorList>
            <consortium name="Pathogen Informatics"/>
        </authorList>
    </citation>
    <scope>NUCLEOTIDE SEQUENCE [LARGE SCALE GENOMIC DNA]</scope>
</reference>
<dbReference type="Pfam" id="PF00023">
    <property type="entry name" value="Ank"/>
    <property type="match status" value="1"/>
</dbReference>
<organism evidence="6">
    <name type="scientific">Rodentolepis nana</name>
    <name type="common">Dwarf tapeworm</name>
    <name type="synonym">Hymenolepis nana</name>
    <dbReference type="NCBI Taxonomy" id="102285"/>
    <lineage>
        <taxon>Eukaryota</taxon>
        <taxon>Metazoa</taxon>
        <taxon>Spiralia</taxon>
        <taxon>Lophotrochozoa</taxon>
        <taxon>Platyhelminthes</taxon>
        <taxon>Cestoda</taxon>
        <taxon>Eucestoda</taxon>
        <taxon>Cyclophyllidea</taxon>
        <taxon>Hymenolepididae</taxon>
        <taxon>Rodentolepis</taxon>
    </lineage>
</organism>
<dbReference type="Pfam" id="PF12796">
    <property type="entry name" value="Ank_2"/>
    <property type="match status" value="1"/>
</dbReference>
<dbReference type="Gene3D" id="1.25.40.20">
    <property type="entry name" value="Ankyrin repeat-containing domain"/>
    <property type="match status" value="1"/>
</dbReference>
<dbReference type="WBParaSite" id="HNAJ_0000026901-mRNA-1">
    <property type="protein sequence ID" value="HNAJ_0000026901-mRNA-1"/>
    <property type="gene ID" value="HNAJ_0000026901"/>
</dbReference>
<evidence type="ECO:0000313" key="4">
    <source>
        <dbReference type="EMBL" id="VDN96129.1"/>
    </source>
</evidence>
<accession>A0A0R3T0D7</accession>
<feature type="repeat" description="ANK" evidence="3">
    <location>
        <begin position="87"/>
        <end position="107"/>
    </location>
</feature>
<dbReference type="InterPro" id="IPR051637">
    <property type="entry name" value="Ank_repeat_dom-contain_49"/>
</dbReference>
<proteinExistence type="predicted"/>
<dbReference type="SUPFAM" id="SSF48403">
    <property type="entry name" value="Ankyrin repeat"/>
    <property type="match status" value="1"/>
</dbReference>
<dbReference type="SMART" id="SM00248">
    <property type="entry name" value="ANK"/>
    <property type="match status" value="3"/>
</dbReference>
<dbReference type="STRING" id="102285.A0A0R3T0D7"/>
<dbReference type="InterPro" id="IPR036770">
    <property type="entry name" value="Ankyrin_rpt-contain_sf"/>
</dbReference>
<dbReference type="OrthoDB" id="70519at2759"/>
<dbReference type="AlphaFoldDB" id="A0A0R3T0D7"/>
<gene>
    <name evidence="4" type="ORF">HNAJ_LOCUS270</name>
</gene>
<dbReference type="Proteomes" id="UP000278807">
    <property type="component" value="Unassembled WGS sequence"/>
</dbReference>
<protein>
    <submittedName>
        <fullName evidence="6">ANK_REP_REGION domain-containing protein</fullName>
    </submittedName>
</protein>
<keyword evidence="1" id="KW-0677">Repeat</keyword>
<dbReference type="PROSITE" id="PS50297">
    <property type="entry name" value="ANK_REP_REGION"/>
    <property type="match status" value="2"/>
</dbReference>
<reference evidence="6" key="1">
    <citation type="submission" date="2017-02" db="UniProtKB">
        <authorList>
            <consortium name="WormBaseParasite"/>
        </authorList>
    </citation>
    <scope>IDENTIFICATION</scope>
</reference>
<feature type="repeat" description="ANK" evidence="3">
    <location>
        <begin position="53"/>
        <end position="85"/>
    </location>
</feature>
<dbReference type="PANTHER" id="PTHR24180:SF57">
    <property type="entry name" value="ANKYRIN REPEAT DOMAIN-CONTAINING PROTEIN 39"/>
    <property type="match status" value="1"/>
</dbReference>
<evidence type="ECO:0000256" key="1">
    <source>
        <dbReference type="ARBA" id="ARBA00022737"/>
    </source>
</evidence>
<sequence>MDHCCNGGCHPLAQSLQEMEFERGIWGCAINNQKERLFRLIEQGTDVNAQDKYGFTALHYAARNGNREICVMLLKFGADISVPTRNGGSTPLHRAAFMGHLDIVKLMCSYADVEVIGLPDADGQTCLHSAARGKQSSTFQWLLNEYPELLSIRDNYGKTADELK</sequence>
<evidence type="ECO:0000313" key="6">
    <source>
        <dbReference type="WBParaSite" id="HNAJ_0000026901-mRNA-1"/>
    </source>
</evidence>
<keyword evidence="2 3" id="KW-0040">ANK repeat</keyword>
<keyword evidence="5" id="KW-1185">Reference proteome</keyword>
<evidence type="ECO:0000313" key="5">
    <source>
        <dbReference type="Proteomes" id="UP000278807"/>
    </source>
</evidence>